<accession>I3EHU3</accession>
<sequence>MTLLAAIIIGIALNAVLHSESLIVRARIQYMQMYDSRYDKGGYYRPYDRGIYYRPYDRGGYYRPYDRGVYYKPQEPSSYNHYYSRYNEERPPDYGVSHKTKAPKMHDCRKINFYSKKINAGYLYNVGTKRFIGTDDKKYWVSAVDIHSKPLPIAIVASFGDGVGVYTEILSVDSVESPNLGNKTSTGYYENVKRIDVGGGKNNKSCYLHDRSSTYNRFSITPPYYKGGSEFKILKSPNCLGVTTDNSLIEMPCVDDTTEGEGTEENDRQLFKFCRTISSDISKC</sequence>
<dbReference type="HOGENOM" id="CLU_085442_0_0_1"/>
<keyword evidence="1" id="KW-0732">Signal</keyword>
<dbReference type="Proteomes" id="UP000002872">
    <property type="component" value="Unassembled WGS sequence"/>
</dbReference>
<protein>
    <recommendedName>
        <fullName evidence="4">Ricin B lectin domain-containing protein</fullName>
    </recommendedName>
</protein>
<keyword evidence="3" id="KW-1185">Reference proteome</keyword>
<dbReference type="InParanoid" id="I3EHU3"/>
<dbReference type="VEuPathDB" id="MicrosporidiaDB:NEQG_00609"/>
<evidence type="ECO:0000313" key="2">
    <source>
        <dbReference type="EMBL" id="EIJ88790.1"/>
    </source>
</evidence>
<gene>
    <name evidence="2" type="ORF">NEQG_00609</name>
</gene>
<name>I3EHU3_NEMP3</name>
<evidence type="ECO:0000256" key="1">
    <source>
        <dbReference type="SAM" id="SignalP"/>
    </source>
</evidence>
<proteinExistence type="predicted"/>
<organism evidence="2 3">
    <name type="scientific">Nematocida parisii (strain ERTm3)</name>
    <name type="common">Nematode killer fungus</name>
    <dbReference type="NCBI Taxonomy" id="935791"/>
    <lineage>
        <taxon>Eukaryota</taxon>
        <taxon>Fungi</taxon>
        <taxon>Fungi incertae sedis</taxon>
        <taxon>Microsporidia</taxon>
        <taxon>Nematocida</taxon>
    </lineage>
</organism>
<dbReference type="AlphaFoldDB" id="I3EHU3"/>
<reference evidence="2" key="1">
    <citation type="submission" date="2011-01" db="EMBL/GenBank/DDBJ databases">
        <title>The Genome Sequence of Nematocida parisii strain ERTm3.</title>
        <authorList>
            <consortium name="The Broad Institute Genome Sequencing Platform"/>
            <consortium name="The Broad Institute Genome Sequencing Center for Infectious Disease"/>
            <person name="Cuomo C."/>
            <person name="Troemel E."/>
            <person name="Young S.K."/>
            <person name="Zeng Q."/>
            <person name="Gargeya S."/>
            <person name="Fitzgerald M."/>
            <person name="Haas B."/>
            <person name="Abouelleil A."/>
            <person name="Alvarado L."/>
            <person name="Arachchi H.M."/>
            <person name="Berlin A."/>
            <person name="Chapman S.B."/>
            <person name="Gearin G."/>
            <person name="Goldberg J."/>
            <person name="Griggs A."/>
            <person name="Gujja S."/>
            <person name="Hansen M."/>
            <person name="Heiman D."/>
            <person name="Howarth C."/>
            <person name="Larimer J."/>
            <person name="Lui A."/>
            <person name="MacDonald P.J.P."/>
            <person name="McCowen C."/>
            <person name="Montmayeur A."/>
            <person name="Murphy C."/>
            <person name="Neiman D."/>
            <person name="Pearson M."/>
            <person name="Priest M."/>
            <person name="Roberts A."/>
            <person name="Saif S."/>
            <person name="Shea T."/>
            <person name="Sisk P."/>
            <person name="Stolte C."/>
            <person name="Sykes S."/>
            <person name="Wortman J."/>
            <person name="Nusbaum C."/>
            <person name="Birren B."/>
        </authorList>
    </citation>
    <scope>NUCLEOTIDE SEQUENCE</scope>
    <source>
        <strain evidence="2">ERTm3</strain>
    </source>
</reference>
<evidence type="ECO:0008006" key="4">
    <source>
        <dbReference type="Google" id="ProtNLM"/>
    </source>
</evidence>
<dbReference type="EMBL" id="GL870877">
    <property type="protein sequence ID" value="EIJ88790.1"/>
    <property type="molecule type" value="Genomic_DNA"/>
</dbReference>
<feature type="signal peptide" evidence="1">
    <location>
        <begin position="1"/>
        <end position="19"/>
    </location>
</feature>
<feature type="chain" id="PRO_5003670490" description="Ricin B lectin domain-containing protein" evidence="1">
    <location>
        <begin position="20"/>
        <end position="284"/>
    </location>
</feature>
<evidence type="ECO:0000313" key="3">
    <source>
        <dbReference type="Proteomes" id="UP000002872"/>
    </source>
</evidence>
<dbReference type="OrthoDB" id="2194211at2759"/>